<dbReference type="InterPro" id="IPR002885">
    <property type="entry name" value="PPR_rpt"/>
</dbReference>
<evidence type="ECO:0000313" key="2">
    <source>
        <dbReference type="Proteomes" id="UP000007241"/>
    </source>
</evidence>
<dbReference type="GeneID" id="18243128"/>
<protein>
    <recommendedName>
        <fullName evidence="3">Pentacotripeptide-repeat region of PRORP domain-containing protein</fullName>
    </recommendedName>
</protein>
<proteinExistence type="predicted"/>
<dbReference type="GO" id="GO:0005739">
    <property type="term" value="C:mitochondrion"/>
    <property type="evidence" value="ECO:0000318"/>
    <property type="project" value="GO_Central"/>
</dbReference>
<dbReference type="GO" id="GO:0007005">
    <property type="term" value="P:mitochondrion organization"/>
    <property type="evidence" value="ECO:0000318"/>
    <property type="project" value="GO_Central"/>
</dbReference>
<dbReference type="OMA" id="MRIFNIM"/>
<reference evidence="1 2" key="1">
    <citation type="submission" date="2009-12" db="EMBL/GenBank/DDBJ databases">
        <title>The draft genome of Batrachochytrium dendrobatidis.</title>
        <authorList>
            <consortium name="US DOE Joint Genome Institute (JGI-PGF)"/>
            <person name="Kuo A."/>
            <person name="Salamov A."/>
            <person name="Schmutz J."/>
            <person name="Lucas S."/>
            <person name="Pitluck S."/>
            <person name="Rosenblum E."/>
            <person name="Stajich J."/>
            <person name="Eisen M."/>
            <person name="Grigoriev I.V."/>
        </authorList>
    </citation>
    <scope>NUCLEOTIDE SEQUENCE [LARGE SCALE GENOMIC DNA]</scope>
    <source>
        <strain evidence="2">JAM81 / FGSC 10211</strain>
    </source>
</reference>
<name>F4P1L2_BATDJ</name>
<evidence type="ECO:0000313" key="1">
    <source>
        <dbReference type="EMBL" id="EGF80660.1"/>
    </source>
</evidence>
<dbReference type="PANTHER" id="PTHR46862">
    <property type="entry name" value="OS07G0661900 PROTEIN"/>
    <property type="match status" value="1"/>
</dbReference>
<dbReference type="Gene3D" id="1.25.40.10">
    <property type="entry name" value="Tetratricopeptide repeat domain"/>
    <property type="match status" value="1"/>
</dbReference>
<dbReference type="GO" id="GO:0006396">
    <property type="term" value="P:RNA processing"/>
    <property type="evidence" value="ECO:0000318"/>
    <property type="project" value="GO_Central"/>
</dbReference>
<organism evidence="1 2">
    <name type="scientific">Batrachochytrium dendrobatidis (strain JAM81 / FGSC 10211)</name>
    <name type="common">Frog chytrid fungus</name>
    <dbReference type="NCBI Taxonomy" id="684364"/>
    <lineage>
        <taxon>Eukaryota</taxon>
        <taxon>Fungi</taxon>
        <taxon>Fungi incertae sedis</taxon>
        <taxon>Chytridiomycota</taxon>
        <taxon>Chytridiomycota incertae sedis</taxon>
        <taxon>Chytridiomycetes</taxon>
        <taxon>Rhizophydiales</taxon>
        <taxon>Rhizophydiales incertae sedis</taxon>
        <taxon>Batrachochytrium</taxon>
    </lineage>
</organism>
<dbReference type="RefSeq" id="XP_006678652.1">
    <property type="nucleotide sequence ID" value="XM_006678589.1"/>
</dbReference>
<sequence length="445" mass="51334">MRQRLLSATTLSTLEEASTAQLSSMQSQDYTHIIMSIRQNKYVDLNQIPNRLRLQRSVPVLKALYSAGVKPDLKGWKLLMWLYNSIGSLADVKQTFKQMTEHNYRVYDLSVSGPLVRSYIAHRKDAEAMDAFQKLCRVDRSVSPYRMLIQAYIDRNDHKGVESALQLMIDAKYKLHAEVLLPLCEFYFKLQDYQQVLTHIQSCLANQSKVPLLRIYYIMMCTFNEMGDYQQVQSLIDKMKHRGEFVTDAMYMEQIVSFSRLGNSQSMWCVYNELQQRKCNFSTRSLQSLAQHIGPIQTRNTLVKHGLIQSIPSSIDIPILMNFLTGYAHIGDIASTIIIIDELRSLFVPITPSIHFQAVMAYCRSGDMDGALNLLTSIANSNNWMYIYAWTAILATAASHYPDSIDEIADRILHIYPHINIEHITERAQVYIKYMNRPEFARRVN</sequence>
<dbReference type="STRING" id="684364.F4P1L2"/>
<dbReference type="HOGENOM" id="CLU_615352_0_0_1"/>
<gene>
    <name evidence="1" type="ORF">BATDEDRAFT_88364</name>
</gene>
<keyword evidence="2" id="KW-1185">Reference proteome</keyword>
<dbReference type="EMBL" id="GL882883">
    <property type="protein sequence ID" value="EGF80660.1"/>
    <property type="molecule type" value="Genomic_DNA"/>
</dbReference>
<dbReference type="InParanoid" id="F4P1L2"/>
<evidence type="ECO:0008006" key="3">
    <source>
        <dbReference type="Google" id="ProtNLM"/>
    </source>
</evidence>
<dbReference type="GO" id="GO:0003729">
    <property type="term" value="F:mRNA binding"/>
    <property type="evidence" value="ECO:0000318"/>
    <property type="project" value="GO_Central"/>
</dbReference>
<dbReference type="Proteomes" id="UP000007241">
    <property type="component" value="Unassembled WGS sequence"/>
</dbReference>
<accession>F4P1L2</accession>
<dbReference type="InterPro" id="IPR011990">
    <property type="entry name" value="TPR-like_helical_dom_sf"/>
</dbReference>
<dbReference type="PANTHER" id="PTHR46862:SF3">
    <property type="entry name" value="OS07G0661900 PROTEIN"/>
    <property type="match status" value="1"/>
</dbReference>
<dbReference type="Pfam" id="PF01535">
    <property type="entry name" value="PPR"/>
    <property type="match status" value="1"/>
</dbReference>
<dbReference type="AlphaFoldDB" id="F4P1L2"/>